<dbReference type="InterPro" id="IPR000600">
    <property type="entry name" value="ROK"/>
</dbReference>
<comment type="similarity">
    <text evidence="1">Belongs to the ROK (NagC/XylR) family.</text>
</comment>
<dbReference type="PANTHER" id="PTHR18964:SF149">
    <property type="entry name" value="BIFUNCTIONAL UDP-N-ACETYLGLUCOSAMINE 2-EPIMERASE_N-ACETYLMANNOSAMINE KINASE"/>
    <property type="match status" value="1"/>
</dbReference>
<dbReference type="Gene3D" id="3.30.420.40">
    <property type="match status" value="2"/>
</dbReference>
<comment type="caution">
    <text evidence="2">The sequence shown here is derived from an EMBL/GenBank/DDBJ whole genome shotgun (WGS) entry which is preliminary data.</text>
</comment>
<dbReference type="CDD" id="cd23763">
    <property type="entry name" value="ASKHA_ATPase_ROK"/>
    <property type="match status" value="1"/>
</dbReference>
<sequence>MNQSNDELILGADIGGTHFRMGLCDASGKLLAHQVLPTATLASAQEGFTKLADILDPTKKAKSFVVGVPGVVDYRESKAIFAPNLPQNFIPELSGEKIAKLLGREVLLVNDADLAAIGEAHFGAGRTKESMSYVTISTGIGAAVTVDKKLIRTRYSIAELGHSFIDASDALANGRGSVEYLASGTALARTAKEAGLSLTNQQLVVAAQAGEPNALLIVKEMAHNVGVALANMVHLFSIESLVLGGGVILSGDFIFNLVEESFQELKPSYLEVEVAKAELGDDAALRGCAAAIAAFTSPSG</sequence>
<dbReference type="EC" id="2.7.1.2" evidence="2"/>
<evidence type="ECO:0000256" key="1">
    <source>
        <dbReference type="ARBA" id="ARBA00006479"/>
    </source>
</evidence>
<keyword evidence="2" id="KW-0418">Kinase</keyword>
<protein>
    <submittedName>
        <fullName evidence="2">Glucokinase</fullName>
        <ecNumber evidence="2">2.7.1.2</ecNumber>
    </submittedName>
</protein>
<dbReference type="InterPro" id="IPR043129">
    <property type="entry name" value="ATPase_NBD"/>
</dbReference>
<dbReference type="GO" id="GO:0004340">
    <property type="term" value="F:glucokinase activity"/>
    <property type="evidence" value="ECO:0007669"/>
    <property type="project" value="UniProtKB-EC"/>
</dbReference>
<dbReference type="SUPFAM" id="SSF53067">
    <property type="entry name" value="Actin-like ATPase domain"/>
    <property type="match status" value="1"/>
</dbReference>
<evidence type="ECO:0000313" key="3">
    <source>
        <dbReference type="Proteomes" id="UP000032360"/>
    </source>
</evidence>
<reference evidence="2 3" key="1">
    <citation type="submission" date="2015-01" db="EMBL/GenBank/DDBJ databases">
        <title>Draft genome of the acidophilic iron oxidizer Acidithrix ferrooxidans strain Py-F3.</title>
        <authorList>
            <person name="Poehlein A."/>
            <person name="Eisen S."/>
            <person name="Schloemann M."/>
            <person name="Johnson B.D."/>
            <person name="Daniel R."/>
            <person name="Muehling M."/>
        </authorList>
    </citation>
    <scope>NUCLEOTIDE SEQUENCE [LARGE SCALE GENOMIC DNA]</scope>
    <source>
        <strain evidence="2 3">Py-F3</strain>
    </source>
</reference>
<name>A0A0D8HMG5_9ACTN</name>
<dbReference type="PANTHER" id="PTHR18964">
    <property type="entry name" value="ROK (REPRESSOR, ORF, KINASE) FAMILY"/>
    <property type="match status" value="1"/>
</dbReference>
<dbReference type="AlphaFoldDB" id="A0A0D8HMG5"/>
<keyword evidence="2" id="KW-0808">Transferase</keyword>
<dbReference type="EMBL" id="JXYS01000003">
    <property type="protein sequence ID" value="KJF18932.1"/>
    <property type="molecule type" value="Genomic_DNA"/>
</dbReference>
<dbReference type="Proteomes" id="UP000032360">
    <property type="component" value="Unassembled WGS sequence"/>
</dbReference>
<gene>
    <name evidence="2" type="primary">glkA</name>
    <name evidence="2" type="ORF">AXFE_02200</name>
</gene>
<keyword evidence="3" id="KW-1185">Reference proteome</keyword>
<dbReference type="OrthoDB" id="9810372at2"/>
<proteinExistence type="inferred from homology"/>
<dbReference type="STRING" id="1280514.AXFE_02200"/>
<dbReference type="RefSeq" id="WP_052604048.1">
    <property type="nucleotide sequence ID" value="NZ_JXYS01000003.1"/>
</dbReference>
<accession>A0A0D8HMG5</accession>
<dbReference type="Pfam" id="PF00480">
    <property type="entry name" value="ROK"/>
    <property type="match status" value="1"/>
</dbReference>
<evidence type="ECO:0000313" key="2">
    <source>
        <dbReference type="EMBL" id="KJF18932.1"/>
    </source>
</evidence>
<organism evidence="2 3">
    <name type="scientific">Acidithrix ferrooxidans</name>
    <dbReference type="NCBI Taxonomy" id="1280514"/>
    <lineage>
        <taxon>Bacteria</taxon>
        <taxon>Bacillati</taxon>
        <taxon>Actinomycetota</taxon>
        <taxon>Acidimicrobiia</taxon>
        <taxon>Acidimicrobiales</taxon>
        <taxon>Acidimicrobiaceae</taxon>
        <taxon>Acidithrix</taxon>
    </lineage>
</organism>